<evidence type="ECO:0000256" key="4">
    <source>
        <dbReference type="ARBA" id="ARBA00022692"/>
    </source>
</evidence>
<gene>
    <name evidence="7" type="ORF">KCX74_16115</name>
</gene>
<evidence type="ECO:0000256" key="5">
    <source>
        <dbReference type="ARBA" id="ARBA00022989"/>
    </source>
</evidence>
<sequence>MLVYCIYLNFSRYGNAKLGKENDKPEFSLTS</sequence>
<evidence type="ECO:0000313" key="7">
    <source>
        <dbReference type="EMBL" id="MBR7797556.1"/>
    </source>
</evidence>
<keyword evidence="2" id="KW-0813">Transport</keyword>
<dbReference type="GO" id="GO:0022857">
    <property type="term" value="F:transmembrane transporter activity"/>
    <property type="evidence" value="ECO:0007669"/>
    <property type="project" value="InterPro"/>
</dbReference>
<reference evidence="7" key="1">
    <citation type="submission" date="2021-04" db="EMBL/GenBank/DDBJ databases">
        <title>Isolation and polyphasic classification of algal microorganism.</title>
        <authorList>
            <person name="Wang S."/>
        </authorList>
    </citation>
    <scope>NUCLEOTIDE SEQUENCE</scope>
    <source>
        <strain evidence="7">720a</strain>
    </source>
</reference>
<accession>A0A941DXL5</accession>
<dbReference type="Pfam" id="PF02028">
    <property type="entry name" value="BCCT"/>
    <property type="match status" value="1"/>
</dbReference>
<dbReference type="GO" id="GO:0005886">
    <property type="term" value="C:plasma membrane"/>
    <property type="evidence" value="ECO:0007669"/>
    <property type="project" value="UniProtKB-SubCell"/>
</dbReference>
<evidence type="ECO:0000256" key="3">
    <source>
        <dbReference type="ARBA" id="ARBA00022475"/>
    </source>
</evidence>
<protein>
    <submittedName>
        <fullName evidence="7">BCCT family transporter</fullName>
    </submittedName>
</protein>
<name>A0A941DXL5_9BACI</name>
<evidence type="ECO:0000256" key="1">
    <source>
        <dbReference type="ARBA" id="ARBA00004651"/>
    </source>
</evidence>
<dbReference type="Proteomes" id="UP000675284">
    <property type="component" value="Unassembled WGS sequence"/>
</dbReference>
<evidence type="ECO:0000313" key="8">
    <source>
        <dbReference type="Proteomes" id="UP000675284"/>
    </source>
</evidence>
<keyword evidence="4" id="KW-0812">Transmembrane</keyword>
<organism evidence="7 8">
    <name type="scientific">Virgibacillus salarius</name>
    <dbReference type="NCBI Taxonomy" id="447199"/>
    <lineage>
        <taxon>Bacteria</taxon>
        <taxon>Bacillati</taxon>
        <taxon>Bacillota</taxon>
        <taxon>Bacilli</taxon>
        <taxon>Bacillales</taxon>
        <taxon>Bacillaceae</taxon>
        <taxon>Virgibacillus</taxon>
    </lineage>
</organism>
<evidence type="ECO:0000256" key="2">
    <source>
        <dbReference type="ARBA" id="ARBA00022448"/>
    </source>
</evidence>
<dbReference type="AlphaFoldDB" id="A0A941DXL5"/>
<proteinExistence type="predicted"/>
<dbReference type="RefSeq" id="WP_152525458.1">
    <property type="nucleotide sequence ID" value="NZ_BAAACY010000149.1"/>
</dbReference>
<comment type="caution">
    <text evidence="7">The sequence shown here is derived from an EMBL/GenBank/DDBJ whole genome shotgun (WGS) entry which is preliminary data.</text>
</comment>
<dbReference type="EMBL" id="JAGSOT010000059">
    <property type="protein sequence ID" value="MBR7797556.1"/>
    <property type="molecule type" value="Genomic_DNA"/>
</dbReference>
<evidence type="ECO:0000256" key="6">
    <source>
        <dbReference type="ARBA" id="ARBA00023136"/>
    </source>
</evidence>
<dbReference type="InterPro" id="IPR000060">
    <property type="entry name" value="BCCT_transptr"/>
</dbReference>
<comment type="subcellular location">
    <subcellularLocation>
        <location evidence="1">Cell membrane</location>
        <topology evidence="1">Multi-pass membrane protein</topology>
    </subcellularLocation>
</comment>
<keyword evidence="5" id="KW-1133">Transmembrane helix</keyword>
<keyword evidence="8" id="KW-1185">Reference proteome</keyword>
<keyword evidence="3" id="KW-1003">Cell membrane</keyword>
<keyword evidence="6" id="KW-0472">Membrane</keyword>